<protein>
    <submittedName>
        <fullName evidence="5">Bifunctional metallophosphatase/5'-nucleotidase</fullName>
    </submittedName>
</protein>
<evidence type="ECO:0000256" key="2">
    <source>
        <dbReference type="RuleBase" id="RU362119"/>
    </source>
</evidence>
<dbReference type="GO" id="GO:0008768">
    <property type="term" value="F:UDP-sugar diphosphatase activity"/>
    <property type="evidence" value="ECO:0007669"/>
    <property type="project" value="TreeGrafter"/>
</dbReference>
<organism evidence="5 6">
    <name type="scientific">Cohnella faecalis</name>
    <dbReference type="NCBI Taxonomy" id="2315694"/>
    <lineage>
        <taxon>Bacteria</taxon>
        <taxon>Bacillati</taxon>
        <taxon>Bacillota</taxon>
        <taxon>Bacilli</taxon>
        <taxon>Bacillales</taxon>
        <taxon>Paenibacillaceae</taxon>
        <taxon>Cohnella</taxon>
    </lineage>
</organism>
<accession>A0A398CWC7</accession>
<sequence>MLHTNDLHSHLEQTARIAAYIKSVRSKSDPSSLLVVDCGDFLDRARPETEGTDGAVNRRLMETIGYDAVVLGNNEGLTYTYEQLDRYYSPLTAPVVCANFKSHDPEASLSWLVPSLTVRRSGLKIGLIGLTAAFGAYYDHLGWKASDPLEALRQWTVKLRPEVDVLIVLSHVGLKMDETIAQSIDGIDLILGGHTHHLLESPLRVRNTVLCAAGKFGTHIGHLHIAKDEQTGKINITGGCLSMDDRETDKEAEAVIAAGREQAARRMSRVVARLEEVLPQSLHEESRLPTLLATAIRHRTGAEIGLVNSGQMLGDLPEGDVTEAVVHAICPSPINPCTLRLTGEELLLTLEESLQISFRELEIRGFGFRGKWLGGLCLDGMEVDADLSLPEGSRITGARVNGERLVKEREYIVGTLDMFTFGVGYVRLKNGREPSYFLPEFIRDVLSEALRNKEWIEGSRVRRWNVTNGR</sequence>
<dbReference type="Gene3D" id="3.90.780.10">
    <property type="entry name" value="5'-Nucleotidase, C-terminal domain"/>
    <property type="match status" value="1"/>
</dbReference>
<dbReference type="CDD" id="cd00845">
    <property type="entry name" value="MPP_UshA_N_like"/>
    <property type="match status" value="1"/>
</dbReference>
<dbReference type="Proteomes" id="UP000266340">
    <property type="component" value="Unassembled WGS sequence"/>
</dbReference>
<dbReference type="Pfam" id="PF00149">
    <property type="entry name" value="Metallophos"/>
    <property type="match status" value="1"/>
</dbReference>
<feature type="domain" description="5'-Nucleotidase C-terminal" evidence="4">
    <location>
        <begin position="282"/>
        <end position="417"/>
    </location>
</feature>
<dbReference type="GO" id="GO:0009166">
    <property type="term" value="P:nucleotide catabolic process"/>
    <property type="evidence" value="ECO:0007669"/>
    <property type="project" value="InterPro"/>
</dbReference>
<dbReference type="InterPro" id="IPR004843">
    <property type="entry name" value="Calcineurin-like_PHP"/>
</dbReference>
<evidence type="ECO:0000259" key="4">
    <source>
        <dbReference type="Pfam" id="PF02872"/>
    </source>
</evidence>
<evidence type="ECO:0000259" key="3">
    <source>
        <dbReference type="Pfam" id="PF00149"/>
    </source>
</evidence>
<dbReference type="GO" id="GO:0008253">
    <property type="term" value="F:5'-nucleotidase activity"/>
    <property type="evidence" value="ECO:0007669"/>
    <property type="project" value="TreeGrafter"/>
</dbReference>
<dbReference type="Gene3D" id="3.60.21.10">
    <property type="match status" value="1"/>
</dbReference>
<dbReference type="PANTHER" id="PTHR11575:SF23">
    <property type="entry name" value="5-NUCLEOTIDASE FAMILY PROTEIN"/>
    <property type="match status" value="1"/>
</dbReference>
<dbReference type="InterPro" id="IPR036907">
    <property type="entry name" value="5'-Nucleotdase_C_sf"/>
</dbReference>
<dbReference type="SUPFAM" id="SSF56300">
    <property type="entry name" value="Metallo-dependent phosphatases"/>
    <property type="match status" value="1"/>
</dbReference>
<dbReference type="GO" id="GO:0000166">
    <property type="term" value="F:nucleotide binding"/>
    <property type="evidence" value="ECO:0007669"/>
    <property type="project" value="UniProtKB-KW"/>
</dbReference>
<gene>
    <name evidence="5" type="ORF">D3H35_08265</name>
</gene>
<comment type="caution">
    <text evidence="5">The sequence shown here is derived from an EMBL/GenBank/DDBJ whole genome shotgun (WGS) entry which is preliminary data.</text>
</comment>
<evidence type="ECO:0000256" key="1">
    <source>
        <dbReference type="ARBA" id="ARBA00022729"/>
    </source>
</evidence>
<dbReference type="SUPFAM" id="SSF55816">
    <property type="entry name" value="5'-nucleotidase (syn. UDP-sugar hydrolase), C-terminal domain"/>
    <property type="match status" value="1"/>
</dbReference>
<dbReference type="InterPro" id="IPR008334">
    <property type="entry name" value="5'-Nucleotdase_C"/>
</dbReference>
<dbReference type="AlphaFoldDB" id="A0A398CWC7"/>
<dbReference type="EMBL" id="QXJM01000029">
    <property type="protein sequence ID" value="RIE04127.1"/>
    <property type="molecule type" value="Genomic_DNA"/>
</dbReference>
<dbReference type="Pfam" id="PF02872">
    <property type="entry name" value="5_nucleotid_C"/>
    <property type="match status" value="1"/>
</dbReference>
<dbReference type="OrthoDB" id="9793179at2"/>
<dbReference type="InterPro" id="IPR029052">
    <property type="entry name" value="Metallo-depent_PP-like"/>
</dbReference>
<evidence type="ECO:0000313" key="5">
    <source>
        <dbReference type="EMBL" id="RIE04127.1"/>
    </source>
</evidence>
<proteinExistence type="inferred from homology"/>
<dbReference type="PRINTS" id="PR01607">
    <property type="entry name" value="APYRASEFAMLY"/>
</dbReference>
<keyword evidence="1" id="KW-0732">Signal</keyword>
<keyword evidence="2" id="KW-0378">Hydrolase</keyword>
<comment type="similarity">
    <text evidence="2">Belongs to the 5'-nucleotidase family.</text>
</comment>
<name>A0A398CWC7_9BACL</name>
<dbReference type="InterPro" id="IPR006179">
    <property type="entry name" value="5_nucleotidase/apyrase"/>
</dbReference>
<keyword evidence="6" id="KW-1185">Reference proteome</keyword>
<evidence type="ECO:0000313" key="6">
    <source>
        <dbReference type="Proteomes" id="UP000266340"/>
    </source>
</evidence>
<dbReference type="PANTHER" id="PTHR11575">
    <property type="entry name" value="5'-NUCLEOTIDASE-RELATED"/>
    <property type="match status" value="1"/>
</dbReference>
<reference evidence="5 6" key="1">
    <citation type="submission" date="2018-09" db="EMBL/GenBank/DDBJ databases">
        <title>Cohnella cavernae sp. nov., isolated from a karst cave.</title>
        <authorList>
            <person name="Zhu H."/>
        </authorList>
    </citation>
    <scope>NUCLEOTIDE SEQUENCE [LARGE SCALE GENOMIC DNA]</scope>
    <source>
        <strain evidence="5 6">K2E09-144</strain>
    </source>
</reference>
<dbReference type="GO" id="GO:0030288">
    <property type="term" value="C:outer membrane-bounded periplasmic space"/>
    <property type="evidence" value="ECO:0007669"/>
    <property type="project" value="TreeGrafter"/>
</dbReference>
<feature type="domain" description="Calcineurin-like phosphoesterase" evidence="3">
    <location>
        <begin position="2"/>
        <end position="197"/>
    </location>
</feature>
<keyword evidence="2" id="KW-0547">Nucleotide-binding</keyword>